<sequence>MNVLEYVFKPEALYAIDDVAGELGVSRARLDDEIRNGRIRIIRLGRVRLVLGHALLEWLAAAETSGGQKCKSVAASQKPRSYSDRSRTDCNDVASSAHVVEREGSVE</sequence>
<name>A0ABP8MTT6_9BACT</name>
<gene>
    <name evidence="2" type="ORF">GCM10023156_30500</name>
</gene>
<feature type="region of interest" description="Disordered" evidence="1">
    <location>
        <begin position="63"/>
        <end position="107"/>
    </location>
</feature>
<evidence type="ECO:0008006" key="4">
    <source>
        <dbReference type="Google" id="ProtNLM"/>
    </source>
</evidence>
<dbReference type="Proteomes" id="UP001500840">
    <property type="component" value="Unassembled WGS sequence"/>
</dbReference>
<protein>
    <recommendedName>
        <fullName evidence="4">Helix-turn-helix domain protein</fullName>
    </recommendedName>
</protein>
<keyword evidence="3" id="KW-1185">Reference proteome</keyword>
<comment type="caution">
    <text evidence="2">The sequence shown here is derived from an EMBL/GenBank/DDBJ whole genome shotgun (WGS) entry which is preliminary data.</text>
</comment>
<feature type="compositionally biased region" description="Basic and acidic residues" evidence="1">
    <location>
        <begin position="81"/>
        <end position="90"/>
    </location>
</feature>
<evidence type="ECO:0000313" key="3">
    <source>
        <dbReference type="Proteomes" id="UP001500840"/>
    </source>
</evidence>
<reference evidence="3" key="1">
    <citation type="journal article" date="2019" name="Int. J. Syst. Evol. Microbiol.">
        <title>The Global Catalogue of Microorganisms (GCM) 10K type strain sequencing project: providing services to taxonomists for standard genome sequencing and annotation.</title>
        <authorList>
            <consortium name="The Broad Institute Genomics Platform"/>
            <consortium name="The Broad Institute Genome Sequencing Center for Infectious Disease"/>
            <person name="Wu L."/>
            <person name="Ma J."/>
        </authorList>
    </citation>
    <scope>NUCLEOTIDE SEQUENCE [LARGE SCALE GENOMIC DNA]</scope>
    <source>
        <strain evidence="3">JCM 17759</strain>
    </source>
</reference>
<accession>A0ABP8MTT6</accession>
<dbReference type="RefSeq" id="WP_345323359.1">
    <property type="nucleotide sequence ID" value="NZ_BAABGA010000035.1"/>
</dbReference>
<evidence type="ECO:0000313" key="2">
    <source>
        <dbReference type="EMBL" id="GAA4455835.1"/>
    </source>
</evidence>
<proteinExistence type="predicted"/>
<dbReference type="EMBL" id="BAABGA010000035">
    <property type="protein sequence ID" value="GAA4455835.1"/>
    <property type="molecule type" value="Genomic_DNA"/>
</dbReference>
<evidence type="ECO:0000256" key="1">
    <source>
        <dbReference type="SAM" id="MobiDB-lite"/>
    </source>
</evidence>
<organism evidence="2 3">
    <name type="scientific">Novipirellula rosea</name>
    <dbReference type="NCBI Taxonomy" id="1031540"/>
    <lineage>
        <taxon>Bacteria</taxon>
        <taxon>Pseudomonadati</taxon>
        <taxon>Planctomycetota</taxon>
        <taxon>Planctomycetia</taxon>
        <taxon>Pirellulales</taxon>
        <taxon>Pirellulaceae</taxon>
        <taxon>Novipirellula</taxon>
    </lineage>
</organism>